<gene>
    <name evidence="8" type="ORF">Acaty_c1655</name>
</gene>
<dbReference type="KEGG" id="acz:Acaty_c1655"/>
<dbReference type="eggNOG" id="COG2919">
    <property type="taxonomic scope" value="Bacteria"/>
</dbReference>
<accession>A0A059ZZS2</accession>
<dbReference type="Proteomes" id="UP000005522">
    <property type="component" value="Chromosome"/>
</dbReference>
<evidence type="ECO:0000256" key="2">
    <source>
        <dbReference type="ARBA" id="ARBA00022618"/>
    </source>
</evidence>
<proteinExistence type="inferred from homology"/>
<dbReference type="InterPro" id="IPR023081">
    <property type="entry name" value="Cell_div_FtsB"/>
</dbReference>
<dbReference type="HOGENOM" id="CLU_134863_5_1_6"/>
<dbReference type="InterPro" id="IPR007060">
    <property type="entry name" value="FtsL/DivIC"/>
</dbReference>
<dbReference type="Pfam" id="PF04977">
    <property type="entry name" value="DivIC"/>
    <property type="match status" value="1"/>
</dbReference>
<evidence type="ECO:0000256" key="3">
    <source>
        <dbReference type="ARBA" id="ARBA00022692"/>
    </source>
</evidence>
<evidence type="ECO:0000256" key="1">
    <source>
        <dbReference type="ARBA" id="ARBA00022475"/>
    </source>
</evidence>
<evidence type="ECO:0000313" key="8">
    <source>
        <dbReference type="EMBL" id="AIA55516.1"/>
    </source>
</evidence>
<keyword evidence="3" id="KW-0812">Transmembrane</keyword>
<evidence type="ECO:0000256" key="4">
    <source>
        <dbReference type="ARBA" id="ARBA00022989"/>
    </source>
</evidence>
<protein>
    <submittedName>
        <fullName evidence="8">Cell division protein DivIC (FtsB)</fullName>
    </submittedName>
</protein>
<keyword evidence="1" id="KW-1003">Cell membrane</keyword>
<dbReference type="PANTHER" id="PTHR37485:SF1">
    <property type="entry name" value="CELL DIVISION PROTEIN FTSB"/>
    <property type="match status" value="1"/>
</dbReference>
<dbReference type="EMBL" id="CP005986">
    <property type="protein sequence ID" value="AIA55516.1"/>
    <property type="molecule type" value="Genomic_DNA"/>
</dbReference>
<reference evidence="8 9" key="1">
    <citation type="journal article" date="2009" name="J. Bacteriol.">
        <title>Draft genome sequence of the extremely acidophilic bacterium Acidithiobacillus caldus ATCC 51756 reveals metabolic versatility in the genus Acidithiobacillus.</title>
        <authorList>
            <person name="Valdes J."/>
            <person name="Quatrini R."/>
            <person name="Hallberg K."/>
            <person name="Dopson M."/>
            <person name="Valenzuela P.D."/>
            <person name="Holmes D.S."/>
        </authorList>
    </citation>
    <scope>NUCLEOTIDE SEQUENCE [LARGE SCALE GENOMIC DNA]</scope>
    <source>
        <strain evidence="9">ATCC 51756 / DSM 8584 / KU</strain>
    </source>
</reference>
<dbReference type="PANTHER" id="PTHR37485">
    <property type="entry name" value="CELL DIVISION PROTEIN FTSB"/>
    <property type="match status" value="1"/>
</dbReference>
<evidence type="ECO:0000313" key="9">
    <source>
        <dbReference type="Proteomes" id="UP000005522"/>
    </source>
</evidence>
<organism evidence="8 9">
    <name type="scientific">Acidithiobacillus caldus (strain ATCC 51756 / DSM 8584 / KU)</name>
    <dbReference type="NCBI Taxonomy" id="637389"/>
    <lineage>
        <taxon>Bacteria</taxon>
        <taxon>Pseudomonadati</taxon>
        <taxon>Pseudomonadota</taxon>
        <taxon>Acidithiobacillia</taxon>
        <taxon>Acidithiobacillales</taxon>
        <taxon>Acidithiobacillaceae</taxon>
        <taxon>Acidithiobacillus</taxon>
    </lineage>
</organism>
<dbReference type="AlphaFoldDB" id="A0A059ZZS2"/>
<dbReference type="GeneID" id="92931773"/>
<evidence type="ECO:0000256" key="7">
    <source>
        <dbReference type="SAM" id="Coils"/>
    </source>
</evidence>
<keyword evidence="2 8" id="KW-0132">Cell division</keyword>
<dbReference type="GO" id="GO:0043093">
    <property type="term" value="P:FtsZ-dependent cytokinesis"/>
    <property type="evidence" value="ECO:0007669"/>
    <property type="project" value="TreeGrafter"/>
</dbReference>
<sequence>MAIAISSRKLETHRIVARWRAFGFSRVDMVLFLVLLLLQYPLWFGAGSWWHVATLQSELHQREAHLQKLEQRNAKLAAQVQSLEHSEGAIADLARRHLGLIGKNEIFVWVIPHDAPSPAQKPS</sequence>
<feature type="coiled-coil region" evidence="7">
    <location>
        <begin position="52"/>
        <end position="86"/>
    </location>
</feature>
<dbReference type="RefSeq" id="WP_014003067.1">
    <property type="nucleotide sequence ID" value="NZ_CP005986.1"/>
</dbReference>
<keyword evidence="7" id="KW-0175">Coiled coil</keyword>
<dbReference type="HAMAP" id="MF_00599">
    <property type="entry name" value="FtsB"/>
    <property type="match status" value="1"/>
</dbReference>
<keyword evidence="5" id="KW-0472">Membrane</keyword>
<dbReference type="GO" id="GO:0030428">
    <property type="term" value="C:cell septum"/>
    <property type="evidence" value="ECO:0007669"/>
    <property type="project" value="TreeGrafter"/>
</dbReference>
<keyword evidence="6" id="KW-0131">Cell cycle</keyword>
<evidence type="ECO:0000256" key="6">
    <source>
        <dbReference type="ARBA" id="ARBA00023306"/>
    </source>
</evidence>
<evidence type="ECO:0000256" key="5">
    <source>
        <dbReference type="ARBA" id="ARBA00023136"/>
    </source>
</evidence>
<name>A0A059ZZS2_ACICK</name>
<keyword evidence="4" id="KW-1133">Transmembrane helix</keyword>